<comment type="similarity">
    <text evidence="2">Belongs to the TraY family.</text>
</comment>
<evidence type="ECO:0000256" key="6">
    <source>
        <dbReference type="ARBA" id="ARBA00023125"/>
    </source>
</evidence>
<keyword evidence="4" id="KW-0963">Cytoplasm</keyword>
<dbReference type="Proteomes" id="UP000216438">
    <property type="component" value="Chromosome"/>
</dbReference>
<evidence type="ECO:0000313" key="7">
    <source>
        <dbReference type="EMBL" id="ASX26944.1"/>
    </source>
</evidence>
<gene>
    <name evidence="7" type="ORF">BA171_08120</name>
</gene>
<dbReference type="GO" id="GO:0003677">
    <property type="term" value="F:DNA binding"/>
    <property type="evidence" value="ECO:0007669"/>
    <property type="project" value="UniProtKB-KW"/>
</dbReference>
<dbReference type="EMBL" id="CP016303">
    <property type="protein sequence ID" value="ASX26944.1"/>
    <property type="molecule type" value="Genomic_DNA"/>
</dbReference>
<dbReference type="GO" id="GO:0005737">
    <property type="term" value="C:cytoplasm"/>
    <property type="evidence" value="ECO:0007669"/>
    <property type="project" value="UniProtKB-SubCell"/>
</dbReference>
<accession>A0A249DZG5</accession>
<evidence type="ECO:0000256" key="4">
    <source>
        <dbReference type="ARBA" id="ARBA00022490"/>
    </source>
</evidence>
<reference evidence="8" key="1">
    <citation type="submission" date="2016-06" db="EMBL/GenBank/DDBJ databases">
        <authorList>
            <person name="Chen W."/>
            <person name="Hasegawa D.K."/>
        </authorList>
    </citation>
    <scope>NUCLEOTIDE SEQUENCE [LARGE SCALE GENOMIC DNA]</scope>
    <source>
        <strain evidence="8">MEAM1</strain>
    </source>
</reference>
<dbReference type="Pfam" id="PF05509">
    <property type="entry name" value="TraY"/>
    <property type="match status" value="1"/>
</dbReference>
<keyword evidence="5" id="KW-0184">Conjugation</keyword>
<dbReference type="InterPro" id="IPR008876">
    <property type="entry name" value="TraY"/>
</dbReference>
<comment type="subcellular location">
    <subcellularLocation>
        <location evidence="1">Cytoplasm</location>
    </subcellularLocation>
</comment>
<evidence type="ECO:0000256" key="2">
    <source>
        <dbReference type="ARBA" id="ARBA00007183"/>
    </source>
</evidence>
<organism evidence="7 8">
    <name type="scientific">Candidatus Hamiltonella defensa</name>
    <name type="common">Bemisia tabaci</name>
    <dbReference type="NCBI Taxonomy" id="672795"/>
    <lineage>
        <taxon>Bacteria</taxon>
        <taxon>Pseudomonadati</taxon>
        <taxon>Pseudomonadota</taxon>
        <taxon>Gammaproteobacteria</taxon>
        <taxon>Enterobacterales</taxon>
        <taxon>Enterobacteriaceae</taxon>
        <taxon>aphid secondary symbionts</taxon>
        <taxon>Candidatus Williamhamiltonella</taxon>
    </lineage>
</organism>
<evidence type="ECO:0000313" key="8">
    <source>
        <dbReference type="Proteomes" id="UP000216438"/>
    </source>
</evidence>
<evidence type="ECO:0000256" key="3">
    <source>
        <dbReference type="ARBA" id="ARBA00020541"/>
    </source>
</evidence>
<dbReference type="RefSeq" id="WP_016858104.1">
    <property type="nucleotide sequence ID" value="NZ_CP016303.1"/>
</dbReference>
<keyword evidence="6" id="KW-0238">DNA-binding</keyword>
<name>A0A249DZG5_9ENTR</name>
<proteinExistence type="inferred from homology"/>
<reference evidence="7 8" key="2">
    <citation type="submission" date="2017-09" db="EMBL/GenBank/DDBJ databases">
        <title>The genome of whitefly Bemisia tabaci, a global crop pest, provides novel insights into virus transmission, host adaptation and insecticide resistance.</title>
        <authorList>
            <person name="Kaur N."/>
            <person name="Kliot A."/>
            <person name="Pinheiro P.V."/>
            <person name="Luan J."/>
            <person name="Zheng Y."/>
            <person name="Liu W."/>
            <person name="Sun H."/>
            <person name="Yang X."/>
            <person name="Xu Y."/>
            <person name="Luo Y."/>
            <person name="Kruse A."/>
            <person name="Fisher T.W."/>
            <person name="Nelson D.R."/>
            <person name="Elimelech M."/>
            <person name="MacCoss M."/>
            <person name="Johnson R."/>
            <person name="Cohen E."/>
            <person name="Hunter W.B."/>
            <person name="Brown J.K."/>
            <person name="Jander G."/>
            <person name="Cilia M."/>
            <person name="Douglas A.E."/>
            <person name="Ghanim M."/>
            <person name="Simmons A.M."/>
            <person name="Wintermantel W.M."/>
            <person name="Ling K.-S."/>
            <person name="Fei Z."/>
        </authorList>
    </citation>
    <scope>NUCLEOTIDE SEQUENCE [LARGE SCALE GENOMIC DNA]</scope>
    <source>
        <strain evidence="7 8">MEAM1</strain>
    </source>
</reference>
<evidence type="ECO:0000256" key="1">
    <source>
        <dbReference type="ARBA" id="ARBA00004496"/>
    </source>
</evidence>
<evidence type="ECO:0000256" key="5">
    <source>
        <dbReference type="ARBA" id="ARBA00022971"/>
    </source>
</evidence>
<protein>
    <recommendedName>
        <fullName evidence="3">Relaxosome protein TraY</fullName>
    </recommendedName>
</protein>
<dbReference type="AlphaFoldDB" id="A0A249DZG5"/>
<sequence length="65" mass="7283">MKTNSNLPNLGTMVTIKISSTANDLLTKSAKKSKRSKKSESELRLEDHLHKFDSINRVGDAKIKK</sequence>